<name>A0A0A9E5F6_ARUDO</name>
<evidence type="ECO:0000313" key="1">
    <source>
        <dbReference type="EMBL" id="JAD94263.1"/>
    </source>
</evidence>
<dbReference type="EMBL" id="GBRH01203632">
    <property type="protein sequence ID" value="JAD94263.1"/>
    <property type="molecule type" value="Transcribed_RNA"/>
</dbReference>
<reference evidence="1" key="1">
    <citation type="submission" date="2014-09" db="EMBL/GenBank/DDBJ databases">
        <authorList>
            <person name="Magalhaes I.L.F."/>
            <person name="Oliveira U."/>
            <person name="Santos F.R."/>
            <person name="Vidigal T.H.D.A."/>
            <person name="Brescovit A.D."/>
            <person name="Santos A.J."/>
        </authorList>
    </citation>
    <scope>NUCLEOTIDE SEQUENCE</scope>
    <source>
        <tissue evidence="1">Shoot tissue taken approximately 20 cm above the soil surface</tissue>
    </source>
</reference>
<dbReference type="AlphaFoldDB" id="A0A0A9E5F6"/>
<reference evidence="1" key="2">
    <citation type="journal article" date="2015" name="Data Brief">
        <title>Shoot transcriptome of the giant reed, Arundo donax.</title>
        <authorList>
            <person name="Barrero R.A."/>
            <person name="Guerrero F.D."/>
            <person name="Moolhuijzen P."/>
            <person name="Goolsby J.A."/>
            <person name="Tidwell J."/>
            <person name="Bellgard S.E."/>
            <person name="Bellgard M.I."/>
        </authorList>
    </citation>
    <scope>NUCLEOTIDE SEQUENCE</scope>
    <source>
        <tissue evidence="1">Shoot tissue taken approximately 20 cm above the soil surface</tissue>
    </source>
</reference>
<sequence length="43" mass="5040">MFRIRLLRATMFRTHEIKLKFLFAIAVASCICTCHCNLLHICT</sequence>
<organism evidence="1">
    <name type="scientific">Arundo donax</name>
    <name type="common">Giant reed</name>
    <name type="synonym">Donax arundinaceus</name>
    <dbReference type="NCBI Taxonomy" id="35708"/>
    <lineage>
        <taxon>Eukaryota</taxon>
        <taxon>Viridiplantae</taxon>
        <taxon>Streptophyta</taxon>
        <taxon>Embryophyta</taxon>
        <taxon>Tracheophyta</taxon>
        <taxon>Spermatophyta</taxon>
        <taxon>Magnoliopsida</taxon>
        <taxon>Liliopsida</taxon>
        <taxon>Poales</taxon>
        <taxon>Poaceae</taxon>
        <taxon>PACMAD clade</taxon>
        <taxon>Arundinoideae</taxon>
        <taxon>Arundineae</taxon>
        <taxon>Arundo</taxon>
    </lineage>
</organism>
<proteinExistence type="predicted"/>
<protein>
    <submittedName>
        <fullName evidence="1">Uncharacterized protein</fullName>
    </submittedName>
</protein>
<accession>A0A0A9E5F6</accession>